<proteinExistence type="predicted"/>
<gene>
    <name evidence="3" type="ORF">M2A_1619</name>
</gene>
<dbReference type="Pfam" id="PF20057">
    <property type="entry name" value="DUF6456"/>
    <property type="match status" value="1"/>
</dbReference>
<feature type="domain" description="DUF6456" evidence="2">
    <location>
        <begin position="157"/>
        <end position="293"/>
    </location>
</feature>
<dbReference type="AlphaFoldDB" id="A0A081BAQ2"/>
<dbReference type="EMBL" id="BBIO01000007">
    <property type="protein sequence ID" value="GAK45120.1"/>
    <property type="molecule type" value="Genomic_DNA"/>
</dbReference>
<reference evidence="3 4" key="1">
    <citation type="submission" date="2014-07" db="EMBL/GenBank/DDBJ databases">
        <title>Tepidicaulis marinum gen. nov., sp. nov., a novel marine bacterium denitrifying nitrate to nitrous oxide strictly under microaerobic conditions.</title>
        <authorList>
            <person name="Takeuchi M."/>
            <person name="Yamagishi T."/>
            <person name="Kamagata Y."/>
            <person name="Oshima K."/>
            <person name="Hattori M."/>
            <person name="Katayama T."/>
            <person name="Hanada S."/>
            <person name="Tamaki H."/>
            <person name="Marumo K."/>
            <person name="Maeda H."/>
            <person name="Nedachi M."/>
            <person name="Iwasaki W."/>
            <person name="Suwa Y."/>
            <person name="Sakata S."/>
        </authorList>
    </citation>
    <scope>NUCLEOTIDE SEQUENCE [LARGE SCALE GENOMIC DNA]</scope>
    <source>
        <strain evidence="3 4">MA2</strain>
    </source>
</reference>
<keyword evidence="4" id="KW-1185">Reference proteome</keyword>
<dbReference type="eggNOG" id="COG0583">
    <property type="taxonomic scope" value="Bacteria"/>
</dbReference>
<evidence type="ECO:0000313" key="3">
    <source>
        <dbReference type="EMBL" id="GAK45120.1"/>
    </source>
</evidence>
<sequence>MPEPHTRAPSGARSGFPSQAQARPAIARGELEREARRIFRRLQEEGAHLMPLEKDEAGLFVARNRWAKPVMRVPLRLLAAFLAEDWLSASAAHASSAHGRAGGPENEGPPLALYRLSEAGLAWYRRSLAPEDGFRAQHQLRVREKLTGAAQTEAPVTLNAGESPLGWLRRRRGRGGAPFIDEAQYEAGEKLRRDFTLAALTPSVTRDWSMALPSEARQKGSYRQGEISDRALEARRRFEAALAEAGPGLSDLLIEVCCHLQGLESAERGFGWPQRSGKVVLRLALERLALHYGLRRKEGSGKRL</sequence>
<feature type="region of interest" description="Disordered" evidence="1">
    <location>
        <begin position="1"/>
        <end position="27"/>
    </location>
</feature>
<evidence type="ECO:0000313" key="4">
    <source>
        <dbReference type="Proteomes" id="UP000028702"/>
    </source>
</evidence>
<dbReference type="Proteomes" id="UP000028702">
    <property type="component" value="Unassembled WGS sequence"/>
</dbReference>
<comment type="caution">
    <text evidence="3">The sequence shown here is derived from an EMBL/GenBank/DDBJ whole genome shotgun (WGS) entry which is preliminary data.</text>
</comment>
<dbReference type="STRING" id="1333998.M2A_1619"/>
<organism evidence="3 4">
    <name type="scientific">Tepidicaulis marinus</name>
    <dbReference type="NCBI Taxonomy" id="1333998"/>
    <lineage>
        <taxon>Bacteria</taxon>
        <taxon>Pseudomonadati</taxon>
        <taxon>Pseudomonadota</taxon>
        <taxon>Alphaproteobacteria</taxon>
        <taxon>Hyphomicrobiales</taxon>
        <taxon>Parvibaculaceae</taxon>
        <taxon>Tepidicaulis</taxon>
    </lineage>
</organism>
<evidence type="ECO:0000259" key="2">
    <source>
        <dbReference type="Pfam" id="PF20057"/>
    </source>
</evidence>
<accession>A0A081BAQ2</accession>
<evidence type="ECO:0000256" key="1">
    <source>
        <dbReference type="SAM" id="MobiDB-lite"/>
    </source>
</evidence>
<dbReference type="InterPro" id="IPR045599">
    <property type="entry name" value="DUF6456"/>
</dbReference>
<dbReference type="RefSeq" id="WP_052379310.1">
    <property type="nucleotide sequence ID" value="NZ_BBIO01000007.1"/>
</dbReference>
<name>A0A081BAQ2_9HYPH</name>
<protein>
    <submittedName>
        <fullName evidence="3">Conserved protein</fullName>
    </submittedName>
</protein>